<gene>
    <name evidence="2" type="ORF">Fot_09339</name>
</gene>
<evidence type="ECO:0000259" key="1">
    <source>
        <dbReference type="Pfam" id="PF13456"/>
    </source>
</evidence>
<organism evidence="2 3">
    <name type="scientific">Forsythia ovata</name>
    <dbReference type="NCBI Taxonomy" id="205694"/>
    <lineage>
        <taxon>Eukaryota</taxon>
        <taxon>Viridiplantae</taxon>
        <taxon>Streptophyta</taxon>
        <taxon>Embryophyta</taxon>
        <taxon>Tracheophyta</taxon>
        <taxon>Spermatophyta</taxon>
        <taxon>Magnoliopsida</taxon>
        <taxon>eudicotyledons</taxon>
        <taxon>Gunneridae</taxon>
        <taxon>Pentapetalae</taxon>
        <taxon>asterids</taxon>
        <taxon>lamiids</taxon>
        <taxon>Lamiales</taxon>
        <taxon>Oleaceae</taxon>
        <taxon>Forsythieae</taxon>
        <taxon>Forsythia</taxon>
    </lineage>
</organism>
<evidence type="ECO:0000313" key="3">
    <source>
        <dbReference type="Proteomes" id="UP001604277"/>
    </source>
</evidence>
<reference evidence="3" key="1">
    <citation type="submission" date="2024-07" db="EMBL/GenBank/DDBJ databases">
        <title>Two chromosome-level genome assemblies of Korean endemic species Abeliophyllum distichum and Forsythia ovata (Oleaceae).</title>
        <authorList>
            <person name="Jang H."/>
        </authorList>
    </citation>
    <scope>NUCLEOTIDE SEQUENCE [LARGE SCALE GENOMIC DNA]</scope>
</reference>
<name>A0ABD1WDR5_9LAMI</name>
<dbReference type="AlphaFoldDB" id="A0ABD1WDR5"/>
<accession>A0ABD1WDR5</accession>
<dbReference type="Proteomes" id="UP001604277">
    <property type="component" value="Unassembled WGS sequence"/>
</dbReference>
<protein>
    <submittedName>
        <fullName evidence="2">Ribonuclease H domain</fullName>
    </submittedName>
</protein>
<dbReference type="InterPro" id="IPR002156">
    <property type="entry name" value="RNaseH_domain"/>
</dbReference>
<proteinExistence type="predicted"/>
<evidence type="ECO:0000313" key="2">
    <source>
        <dbReference type="EMBL" id="KAL2547809.1"/>
    </source>
</evidence>
<dbReference type="Pfam" id="PF13456">
    <property type="entry name" value="RVT_3"/>
    <property type="match status" value="1"/>
</dbReference>
<keyword evidence="3" id="KW-1185">Reference proteome</keyword>
<sequence length="162" mass="18124">MQDTSSTACHAVIEKYLQNIKSVLLGFLLLDIQSYPKGLFENECRCCFTELQRQWQRRYGVGVICRNQDGKIVAAFSKVLAGTFSLYLAECIAILEGLMFAGVDGLESNCINAVEAIVFLFGVKHRCLNFTMEKLKSYLVCMPFIGTEEKLADEFIEGLLGV</sequence>
<feature type="domain" description="RNase H type-1" evidence="1">
    <location>
        <begin position="60"/>
        <end position="105"/>
    </location>
</feature>
<dbReference type="EMBL" id="JBFOLJ010000003">
    <property type="protein sequence ID" value="KAL2547809.1"/>
    <property type="molecule type" value="Genomic_DNA"/>
</dbReference>
<comment type="caution">
    <text evidence="2">The sequence shown here is derived from an EMBL/GenBank/DDBJ whole genome shotgun (WGS) entry which is preliminary data.</text>
</comment>